<proteinExistence type="predicted"/>
<feature type="transmembrane region" description="Helical" evidence="1">
    <location>
        <begin position="142"/>
        <end position="164"/>
    </location>
</feature>
<gene>
    <name evidence="2" type="ORF">SAMN05878282_10195</name>
</gene>
<feature type="transmembrane region" description="Helical" evidence="1">
    <location>
        <begin position="201"/>
        <end position="221"/>
    </location>
</feature>
<reference evidence="2 3" key="1">
    <citation type="submission" date="2017-01" db="EMBL/GenBank/DDBJ databases">
        <authorList>
            <person name="Mah S.A."/>
            <person name="Swanson W.J."/>
            <person name="Moy G.W."/>
            <person name="Vacquier V.D."/>
        </authorList>
    </citation>
    <scope>NUCLEOTIDE SEQUENCE [LARGE SCALE GENOMIC DNA]</scope>
    <source>
        <strain evidence="2 3">RU36E</strain>
    </source>
</reference>
<keyword evidence="1" id="KW-0812">Transmembrane</keyword>
<protein>
    <recommendedName>
        <fullName evidence="4">DUF4386 domain-containing protein</fullName>
    </recommendedName>
</protein>
<dbReference type="RefSeq" id="WP_076423438.1">
    <property type="nucleotide sequence ID" value="NZ_FTMP01000001.1"/>
</dbReference>
<accession>A0A1N6N7L5</accession>
<feature type="transmembrane region" description="Helical" evidence="1">
    <location>
        <begin position="171"/>
        <end position="189"/>
    </location>
</feature>
<dbReference type="Proteomes" id="UP000185841">
    <property type="component" value="Unassembled WGS sequence"/>
</dbReference>
<evidence type="ECO:0000313" key="3">
    <source>
        <dbReference type="Proteomes" id="UP000185841"/>
    </source>
</evidence>
<feature type="transmembrane region" description="Helical" evidence="1">
    <location>
        <begin position="83"/>
        <end position="105"/>
    </location>
</feature>
<sequence length="225" mass="24109">MIDTRYCSRLGAGAAFLGAPLLTLGTLLHPMQAAPWDAAAAFAEYAADHHWLASHLIQLLGVLLGVLALLALTWRLRAGQSGVWALFGAACALASLALAFALQAVDGVALKLMVDQWARAEEPLRSQLFAATFGVRQIEAGLAALFGLSFSISLLFYAPALWLIRPAPRGLALGVLLAGGANLLAALLQGHDGFSERAMNWSMPASLLALLWFLWLAVWLWRQPE</sequence>
<organism evidence="2 3">
    <name type="scientific">Aquipseudomonas alcaligenes</name>
    <name type="common">Pseudomonas alcaligenes</name>
    <dbReference type="NCBI Taxonomy" id="43263"/>
    <lineage>
        <taxon>Bacteria</taxon>
        <taxon>Pseudomonadati</taxon>
        <taxon>Pseudomonadota</taxon>
        <taxon>Gammaproteobacteria</taxon>
        <taxon>Pseudomonadales</taxon>
        <taxon>Pseudomonadaceae</taxon>
        <taxon>Aquipseudomonas</taxon>
    </lineage>
</organism>
<dbReference type="EMBL" id="FTMP01000001">
    <property type="protein sequence ID" value="SIP87977.1"/>
    <property type="molecule type" value="Genomic_DNA"/>
</dbReference>
<name>A0A1N6N7L5_AQUAC</name>
<evidence type="ECO:0008006" key="4">
    <source>
        <dbReference type="Google" id="ProtNLM"/>
    </source>
</evidence>
<evidence type="ECO:0000256" key="1">
    <source>
        <dbReference type="SAM" id="Phobius"/>
    </source>
</evidence>
<dbReference type="AlphaFoldDB" id="A0A1N6N7L5"/>
<evidence type="ECO:0000313" key="2">
    <source>
        <dbReference type="EMBL" id="SIP87977.1"/>
    </source>
</evidence>
<feature type="transmembrane region" description="Helical" evidence="1">
    <location>
        <begin position="56"/>
        <end position="76"/>
    </location>
</feature>
<keyword evidence="1" id="KW-1133">Transmembrane helix</keyword>
<keyword evidence="1" id="KW-0472">Membrane</keyword>